<accession>C7FPF0</accession>
<dbReference type="SUPFAM" id="SSF82171">
    <property type="entry name" value="DPP6 N-terminal domain-like"/>
    <property type="match status" value="1"/>
</dbReference>
<name>C7FPF0_9BACT</name>
<dbReference type="InterPro" id="IPR019198">
    <property type="entry name" value="Beta_propeller_containing"/>
</dbReference>
<evidence type="ECO:0000313" key="3">
    <source>
        <dbReference type="EMBL" id="ACU26453.1"/>
    </source>
</evidence>
<dbReference type="PROSITE" id="PS51257">
    <property type="entry name" value="PROKAR_LIPOPROTEIN"/>
    <property type="match status" value="1"/>
</dbReference>
<organism evidence="3">
    <name type="scientific">uncultured bacterium HF186_25m_18N5</name>
    <dbReference type="NCBI Taxonomy" id="662887"/>
    <lineage>
        <taxon>Bacteria</taxon>
        <taxon>environmental samples</taxon>
    </lineage>
</organism>
<evidence type="ECO:0000256" key="1">
    <source>
        <dbReference type="SAM" id="MobiDB-lite"/>
    </source>
</evidence>
<proteinExistence type="predicted"/>
<sequence>MRSPMLHPLYHAALMALSAALTVGLSGCHEAPTSVTESLLSEGASADRMSWMATASLGASSSCDHALSQLQDNARTEMLLQAEQVRRQMIDGEGMGMWLDRGVAEDVALVESAEPSAAPGGASGSSPNDVSHTNVQVAGVDEADRVKTDAEYLYTISGNDLVIIAAWPADDMVEVSRITVAGSPHGLYLHDDHVVVLSSSYRGELRETGSSSEERGGEDWHRWQSLTLVTTVDIANPASPRITDAQAFEGDLSATRRIGSDVYLVQNTWTYIDGLQYWPDVDWDAPLQVQLSALNEMVQRNLRRIDALTLDDFLPYRFTLSEDGEVDLSSQAFSADCQHVYLPSAHSGANLTTVVTLNLETTEAFGTAVPGTWGEVYASADAMYIASTNWGYAWYWMTDDEAPRVMSHIHKFDISPTSGRAAYVASGSVPGYVLNQFSMDEHQGALRVATTEPSAWGWWGDDEESESRVSVLGEASGALVELGHVGGLGKGERIYSVRFMGERGYVVTFRQVDPLYVLDLSQPSAPRVTGELKIPGFSSYMHPLGEDHLLTIGRDATDEGVVQGLQFQIFDVSDPTQPTLAQKTVLGDGWNTWSEAQYDHHAFNYFGARGLLALPVSGWEYDEGQEQDWGYYGRYVSKLQLFEVDVQSGVTPTGAITHDSLADAYQGYGACGDRDAYGWEAQIRRSVFMDDIVYTISDLGVRADDIRDLASGEIAQVLTLHQDHNPAHANGCD</sequence>
<feature type="signal peptide" evidence="2">
    <location>
        <begin position="1"/>
        <end position="18"/>
    </location>
</feature>
<reference evidence="3" key="1">
    <citation type="journal article" date="2009" name="Environ. Microbiol. Rep.">
        <title>Characterization of canthaxanthin biosynthesis genes from an uncultured marine bacterium.</title>
        <authorList>
            <person name="Maresca J.A."/>
            <person name="Braff J.C."/>
            <person name="Delong E.F."/>
        </authorList>
    </citation>
    <scope>NUCLEOTIDE SEQUENCE</scope>
</reference>
<dbReference type="AlphaFoldDB" id="C7FPF0"/>
<protein>
    <submittedName>
        <fullName evidence="3">Secreted protein</fullName>
    </submittedName>
</protein>
<feature type="compositionally biased region" description="Low complexity" evidence="1">
    <location>
        <begin position="112"/>
        <end position="127"/>
    </location>
</feature>
<keyword evidence="2" id="KW-0732">Signal</keyword>
<dbReference type="Pfam" id="PF09826">
    <property type="entry name" value="Beta_propel"/>
    <property type="match status" value="1"/>
</dbReference>
<dbReference type="EMBL" id="GQ412708">
    <property type="protein sequence ID" value="ACU26453.1"/>
    <property type="molecule type" value="Genomic_DNA"/>
</dbReference>
<feature type="chain" id="PRO_5002977662" evidence="2">
    <location>
        <begin position="19"/>
        <end position="733"/>
    </location>
</feature>
<evidence type="ECO:0000256" key="2">
    <source>
        <dbReference type="SAM" id="SignalP"/>
    </source>
</evidence>
<feature type="region of interest" description="Disordered" evidence="1">
    <location>
        <begin position="112"/>
        <end position="132"/>
    </location>
</feature>